<feature type="active site" description="Schiff-base intermediate with substrate" evidence="4">
    <location>
        <position position="163"/>
    </location>
</feature>
<feature type="binding site" evidence="5">
    <location>
        <position position="49"/>
    </location>
    <ligand>
        <name>pyruvate</name>
        <dbReference type="ChEBI" id="CHEBI:15361"/>
    </ligand>
</feature>
<dbReference type="SUPFAM" id="SSF51569">
    <property type="entry name" value="Aldolase"/>
    <property type="match status" value="1"/>
</dbReference>
<accession>A0A1I3Q2X1</accession>
<dbReference type="GO" id="GO:0008840">
    <property type="term" value="F:4-hydroxy-tetrahydrodipicolinate synthase activity"/>
    <property type="evidence" value="ECO:0007669"/>
    <property type="project" value="TreeGrafter"/>
</dbReference>
<protein>
    <submittedName>
        <fullName evidence="6">4-hydroxy-tetrahydrodipicolinate synthase</fullName>
    </submittedName>
</protein>
<evidence type="ECO:0000313" key="7">
    <source>
        <dbReference type="Proteomes" id="UP000199377"/>
    </source>
</evidence>
<evidence type="ECO:0000256" key="1">
    <source>
        <dbReference type="ARBA" id="ARBA00007592"/>
    </source>
</evidence>
<dbReference type="PANTHER" id="PTHR12128:SF66">
    <property type="entry name" value="4-HYDROXY-2-OXOGLUTARATE ALDOLASE, MITOCHONDRIAL"/>
    <property type="match status" value="1"/>
</dbReference>
<organism evidence="6 7">
    <name type="scientific">Albimonas pacifica</name>
    <dbReference type="NCBI Taxonomy" id="1114924"/>
    <lineage>
        <taxon>Bacteria</taxon>
        <taxon>Pseudomonadati</taxon>
        <taxon>Pseudomonadota</taxon>
        <taxon>Alphaproteobacteria</taxon>
        <taxon>Rhodobacterales</taxon>
        <taxon>Paracoccaceae</taxon>
        <taxon>Albimonas</taxon>
    </lineage>
</organism>
<dbReference type="InterPro" id="IPR013785">
    <property type="entry name" value="Aldolase_TIM"/>
</dbReference>
<dbReference type="SMART" id="SM01130">
    <property type="entry name" value="DHDPS"/>
    <property type="match status" value="1"/>
</dbReference>
<reference evidence="6 7" key="1">
    <citation type="submission" date="2016-10" db="EMBL/GenBank/DDBJ databases">
        <authorList>
            <person name="de Groot N.N."/>
        </authorList>
    </citation>
    <scope>NUCLEOTIDE SEQUENCE [LARGE SCALE GENOMIC DNA]</scope>
    <source>
        <strain evidence="6 7">CGMCC 1.11030</strain>
    </source>
</reference>
<dbReference type="PANTHER" id="PTHR12128">
    <property type="entry name" value="DIHYDRODIPICOLINATE SYNTHASE"/>
    <property type="match status" value="1"/>
</dbReference>
<keyword evidence="2 3" id="KW-0456">Lyase</keyword>
<evidence type="ECO:0000256" key="3">
    <source>
        <dbReference type="PIRNR" id="PIRNR001365"/>
    </source>
</evidence>
<evidence type="ECO:0000256" key="5">
    <source>
        <dbReference type="PIRSR" id="PIRSR001365-2"/>
    </source>
</evidence>
<feature type="active site" description="Proton donor/acceptor" evidence="4">
    <location>
        <position position="135"/>
    </location>
</feature>
<dbReference type="GO" id="GO:0005829">
    <property type="term" value="C:cytosol"/>
    <property type="evidence" value="ECO:0007669"/>
    <property type="project" value="TreeGrafter"/>
</dbReference>
<evidence type="ECO:0000313" key="6">
    <source>
        <dbReference type="EMBL" id="SFJ28243.1"/>
    </source>
</evidence>
<dbReference type="CDD" id="cd00408">
    <property type="entry name" value="DHDPS-like"/>
    <property type="match status" value="1"/>
</dbReference>
<dbReference type="AlphaFoldDB" id="A0A1I3Q2X1"/>
<evidence type="ECO:0000256" key="2">
    <source>
        <dbReference type="ARBA" id="ARBA00023239"/>
    </source>
</evidence>
<dbReference type="Gene3D" id="3.20.20.70">
    <property type="entry name" value="Aldolase class I"/>
    <property type="match status" value="1"/>
</dbReference>
<dbReference type="InterPro" id="IPR002220">
    <property type="entry name" value="DapA-like"/>
</dbReference>
<proteinExistence type="inferred from homology"/>
<dbReference type="Pfam" id="PF00701">
    <property type="entry name" value="DHDPS"/>
    <property type="match status" value="1"/>
</dbReference>
<evidence type="ECO:0000256" key="4">
    <source>
        <dbReference type="PIRSR" id="PIRSR001365-1"/>
    </source>
</evidence>
<comment type="similarity">
    <text evidence="1 3">Belongs to the DapA family.</text>
</comment>
<dbReference type="STRING" id="1114924.SAMN05216258_1266"/>
<sequence length="306" mass="32508">MTMTLFTGLSAFPLTPMDDEGRLDADLLGRTLDRIVTAGADSIGLLGSTGGYVYLTPEERKRTLRAAVECVDGRTPLIVGVGALRTDTAEDLARDAKAMGADGLLLAPVSYQPLTEEEVFRHFEAVAGDLPLCIYNNPGTTRFSFSPDLIARLAEIPNVAAVKMPLPANGDYAGELRRLRAMTPGGFAIGYSGDWGAKDALLAGVDSWYSVAAGLLPGPALALVRAAQAGNAAEAERIDSAFQPLWALFREFGSYRVMFMLAEVLGIGHASPPRPILPLPEACRGRVQAALEHLVDVVGDRAESPI</sequence>
<dbReference type="PIRSF" id="PIRSF001365">
    <property type="entry name" value="DHDPS"/>
    <property type="match status" value="1"/>
</dbReference>
<dbReference type="Proteomes" id="UP000199377">
    <property type="component" value="Unassembled WGS sequence"/>
</dbReference>
<gene>
    <name evidence="6" type="ORF">SAMN05216258_1266</name>
</gene>
<dbReference type="PRINTS" id="PR00146">
    <property type="entry name" value="DHPICSNTHASE"/>
</dbReference>
<keyword evidence="7" id="KW-1185">Reference proteome</keyword>
<dbReference type="EMBL" id="FOQH01000026">
    <property type="protein sequence ID" value="SFJ28243.1"/>
    <property type="molecule type" value="Genomic_DNA"/>
</dbReference>
<name>A0A1I3Q2X1_9RHOB</name>